<gene>
    <name evidence="2" type="ORF">FMA36_00815</name>
</gene>
<dbReference type="AlphaFoldDB" id="A0A857FP29"/>
<evidence type="ECO:0000313" key="2">
    <source>
        <dbReference type="EMBL" id="QHC34244.1"/>
    </source>
</evidence>
<organism evidence="2 3">
    <name type="scientific">Komagataeibacter xylinus</name>
    <name type="common">Gluconacetobacter xylinus</name>
    <dbReference type="NCBI Taxonomy" id="28448"/>
    <lineage>
        <taxon>Bacteria</taxon>
        <taxon>Pseudomonadati</taxon>
        <taxon>Pseudomonadota</taxon>
        <taxon>Alphaproteobacteria</taxon>
        <taxon>Acetobacterales</taxon>
        <taxon>Acetobacteraceae</taxon>
        <taxon>Komagataeibacter</taxon>
    </lineage>
</organism>
<proteinExistence type="predicted"/>
<name>A0A857FP29_KOMXY</name>
<sequence length="110" mass="11350">MASGGMRRRALALAGNLLPAGQARLNVALRMLVALPGGYGLASLGGMALALWLPLSRADRAMAGTLCGLLLWPVVFIVAFGVSSLRRLVLGVVLCMGACALMAFAAGWRP</sequence>
<dbReference type="Proteomes" id="UP000464674">
    <property type="component" value="Chromosome"/>
</dbReference>
<accession>A0A857FP29</accession>
<evidence type="ECO:0000256" key="1">
    <source>
        <dbReference type="SAM" id="Phobius"/>
    </source>
</evidence>
<dbReference type="EMBL" id="CP041348">
    <property type="protein sequence ID" value="QHC34244.1"/>
    <property type="molecule type" value="Genomic_DNA"/>
</dbReference>
<feature type="transmembrane region" description="Helical" evidence="1">
    <location>
        <begin position="62"/>
        <end position="82"/>
    </location>
</feature>
<evidence type="ECO:0000313" key="3">
    <source>
        <dbReference type="Proteomes" id="UP000464674"/>
    </source>
</evidence>
<keyword evidence="1" id="KW-0812">Transmembrane</keyword>
<feature type="transmembrane region" description="Helical" evidence="1">
    <location>
        <begin position="33"/>
        <end position="55"/>
    </location>
</feature>
<keyword evidence="1" id="KW-1133">Transmembrane helix</keyword>
<feature type="transmembrane region" description="Helical" evidence="1">
    <location>
        <begin position="88"/>
        <end position="108"/>
    </location>
</feature>
<evidence type="ECO:0008006" key="4">
    <source>
        <dbReference type="Google" id="ProtNLM"/>
    </source>
</evidence>
<protein>
    <recommendedName>
        <fullName evidence="4">DUF3649 domain-containing protein</fullName>
    </recommendedName>
</protein>
<keyword evidence="1" id="KW-0472">Membrane</keyword>
<reference evidence="2 3" key="1">
    <citation type="journal article" date="2020" name="Carbohydr. Polym.">
        <title>Characterization and optimization of production of bacterial cellulose from strain CGMCC 17276 based on whole-genome analysis.</title>
        <authorList>
            <person name="Lu T."/>
            <person name="Gao H."/>
            <person name="Liao B."/>
            <person name="Wu J."/>
            <person name="Zhang W."/>
            <person name="Huang J."/>
            <person name="Liu M."/>
            <person name="Huang J."/>
            <person name="Chang Z."/>
            <person name="Jin M."/>
            <person name="Yi Z."/>
            <person name="Jiang D."/>
        </authorList>
    </citation>
    <scope>NUCLEOTIDE SEQUENCE [LARGE SCALE GENOMIC DNA]</scope>
    <source>
        <strain evidence="2 3">CGMCC 17276</strain>
    </source>
</reference>